<organism evidence="2 3">
    <name type="scientific">Stylosanthes scabra</name>
    <dbReference type="NCBI Taxonomy" id="79078"/>
    <lineage>
        <taxon>Eukaryota</taxon>
        <taxon>Viridiplantae</taxon>
        <taxon>Streptophyta</taxon>
        <taxon>Embryophyta</taxon>
        <taxon>Tracheophyta</taxon>
        <taxon>Spermatophyta</taxon>
        <taxon>Magnoliopsida</taxon>
        <taxon>eudicotyledons</taxon>
        <taxon>Gunneridae</taxon>
        <taxon>Pentapetalae</taxon>
        <taxon>rosids</taxon>
        <taxon>fabids</taxon>
        <taxon>Fabales</taxon>
        <taxon>Fabaceae</taxon>
        <taxon>Papilionoideae</taxon>
        <taxon>50 kb inversion clade</taxon>
        <taxon>dalbergioids sensu lato</taxon>
        <taxon>Dalbergieae</taxon>
        <taxon>Pterocarpus clade</taxon>
        <taxon>Stylosanthes</taxon>
    </lineage>
</organism>
<evidence type="ECO:0000313" key="2">
    <source>
        <dbReference type="EMBL" id="MED6165101.1"/>
    </source>
</evidence>
<dbReference type="EMBL" id="JASCZI010123110">
    <property type="protein sequence ID" value="MED6165101.1"/>
    <property type="molecule type" value="Genomic_DNA"/>
</dbReference>
<protein>
    <submittedName>
        <fullName evidence="2">Uncharacterized protein</fullName>
    </submittedName>
</protein>
<reference evidence="2 3" key="1">
    <citation type="journal article" date="2023" name="Plants (Basel)">
        <title>Bridging the Gap: Combining Genomics and Transcriptomics Approaches to Understand Stylosanthes scabra, an Orphan Legume from the Brazilian Caatinga.</title>
        <authorList>
            <person name="Ferreira-Neto J.R.C."/>
            <person name="da Silva M.D."/>
            <person name="Binneck E."/>
            <person name="de Melo N.F."/>
            <person name="da Silva R.H."/>
            <person name="de Melo A.L.T.M."/>
            <person name="Pandolfi V."/>
            <person name="Bustamante F.O."/>
            <person name="Brasileiro-Vidal A.C."/>
            <person name="Benko-Iseppon A.M."/>
        </authorList>
    </citation>
    <scope>NUCLEOTIDE SEQUENCE [LARGE SCALE GENOMIC DNA]</scope>
    <source>
        <tissue evidence="2">Leaves</tissue>
    </source>
</reference>
<evidence type="ECO:0000313" key="3">
    <source>
        <dbReference type="Proteomes" id="UP001341840"/>
    </source>
</evidence>
<dbReference type="Proteomes" id="UP001341840">
    <property type="component" value="Unassembled WGS sequence"/>
</dbReference>
<evidence type="ECO:0000256" key="1">
    <source>
        <dbReference type="SAM" id="MobiDB-lite"/>
    </source>
</evidence>
<feature type="compositionally biased region" description="Polar residues" evidence="1">
    <location>
        <begin position="67"/>
        <end position="76"/>
    </location>
</feature>
<feature type="region of interest" description="Disordered" evidence="1">
    <location>
        <begin position="64"/>
        <end position="98"/>
    </location>
</feature>
<accession>A0ABU6UYD8</accession>
<keyword evidence="3" id="KW-1185">Reference proteome</keyword>
<comment type="caution">
    <text evidence="2">The sequence shown here is derived from an EMBL/GenBank/DDBJ whole genome shotgun (WGS) entry which is preliminary data.</text>
</comment>
<name>A0ABU6UYD8_9FABA</name>
<proteinExistence type="predicted"/>
<gene>
    <name evidence="2" type="ORF">PIB30_096396</name>
</gene>
<sequence>MLSDFGRFLAKYNVKEVQSIEMVVEDGKVWSNESYESAELRKLVVPLEELSEDDVLDSITIMEAKTPGTSASTPMTEESPALTQLEEDANLSTNHAKRARVKRQKFMFKEDDS</sequence>